<dbReference type="Pfam" id="PF07848">
    <property type="entry name" value="PaaX"/>
    <property type="match status" value="1"/>
</dbReference>
<dbReference type="Gene3D" id="1.20.58.1460">
    <property type="match status" value="1"/>
</dbReference>
<evidence type="ECO:0000313" key="3">
    <source>
        <dbReference type="EMBL" id="RBW51043.1"/>
    </source>
</evidence>
<protein>
    <submittedName>
        <fullName evidence="3">PaaX family transcriptional regulator</fullName>
    </submittedName>
</protein>
<dbReference type="SUPFAM" id="SSF46785">
    <property type="entry name" value="Winged helix' DNA-binding domain"/>
    <property type="match status" value="1"/>
</dbReference>
<reference evidence="3 4" key="1">
    <citation type="submission" date="2018-07" db="EMBL/GenBank/DDBJ databases">
        <title>Modular assembly of carbohydrate-degrading microbial communities in the ocean.</title>
        <authorList>
            <person name="Enke T.N."/>
            <person name="Datta M.S."/>
            <person name="Schwartzman J.A."/>
            <person name="Cermak N."/>
            <person name="Schmitz D.A."/>
            <person name="Barrere J."/>
            <person name="Cordero O.X."/>
        </authorList>
    </citation>
    <scope>NUCLEOTIDE SEQUENCE [LARGE SCALE GENOMIC DNA]</scope>
    <source>
        <strain evidence="3 4">C3M10</strain>
    </source>
</reference>
<dbReference type="AlphaFoldDB" id="A0A366WNY5"/>
<proteinExistence type="predicted"/>
<dbReference type="InterPro" id="IPR012906">
    <property type="entry name" value="PaaX-like_N"/>
</dbReference>
<accession>A0A366WNY5</accession>
<dbReference type="InterPro" id="IPR036390">
    <property type="entry name" value="WH_DNA-bd_sf"/>
</dbReference>
<evidence type="ECO:0000313" key="4">
    <source>
        <dbReference type="Proteomes" id="UP000252706"/>
    </source>
</evidence>
<dbReference type="OrthoDB" id="2270427at2"/>
<feature type="domain" description="Transcriptional repressor PaaX-like C-terminal" evidence="2">
    <location>
        <begin position="187"/>
        <end position="245"/>
    </location>
</feature>
<feature type="domain" description="Transcriptional repressor PaaX-like N-terminal" evidence="1">
    <location>
        <begin position="24"/>
        <end position="89"/>
    </location>
</feature>
<sequence>MTTQNIWFQTSVTRLTDPQNQRVWSLIVSLFGDLAQQPGDRISGGALTRIIQPMGIKPEAMRVALHRLRKDGWIESTRSGRASVHFLTDFGRAQSAKVTPRIYNRAPEIPKDWHILIAEDGPGIHTLDDLLLAENYISIGRTVALGSGPLPKNCDDLVAFEATARSVPDWLKTRLCPPDLILACKDLRDAAKSVTQNRPQDAHPTAWEIAALRTLLIHRWRRVVLRHPGLPRAFFPSGWAGPDCRFEVFRLLDTLSFPTLDALNKLD</sequence>
<gene>
    <name evidence="3" type="ORF">DS909_19880</name>
</gene>
<evidence type="ECO:0000259" key="1">
    <source>
        <dbReference type="Pfam" id="PF07848"/>
    </source>
</evidence>
<dbReference type="Pfam" id="PF08223">
    <property type="entry name" value="PaaX_C"/>
    <property type="match status" value="1"/>
</dbReference>
<organism evidence="3 4">
    <name type="scientific">Phaeobacter gallaeciensis</name>
    <dbReference type="NCBI Taxonomy" id="60890"/>
    <lineage>
        <taxon>Bacteria</taxon>
        <taxon>Pseudomonadati</taxon>
        <taxon>Pseudomonadota</taxon>
        <taxon>Alphaproteobacteria</taxon>
        <taxon>Rhodobacterales</taxon>
        <taxon>Roseobacteraceae</taxon>
        <taxon>Phaeobacter</taxon>
    </lineage>
</organism>
<dbReference type="InterPro" id="IPR036388">
    <property type="entry name" value="WH-like_DNA-bd_sf"/>
</dbReference>
<dbReference type="InterPro" id="IPR013225">
    <property type="entry name" value="PaaX_C"/>
</dbReference>
<name>A0A366WNY5_9RHOB</name>
<dbReference type="PIRSF" id="PIRSF020623">
    <property type="entry name" value="PaaX"/>
    <property type="match status" value="1"/>
</dbReference>
<evidence type="ECO:0000259" key="2">
    <source>
        <dbReference type="Pfam" id="PF08223"/>
    </source>
</evidence>
<dbReference type="InterPro" id="IPR011965">
    <property type="entry name" value="PaaX_trns_reg"/>
</dbReference>
<dbReference type="PANTHER" id="PTHR30319">
    <property type="entry name" value="PHENYLACETIC ACID REGULATOR-RELATED TRANSCRIPTIONAL REPRESSOR"/>
    <property type="match status" value="1"/>
</dbReference>
<dbReference type="RefSeq" id="WP_113825319.1">
    <property type="nucleotide sequence ID" value="NZ_QOCE01000047.1"/>
</dbReference>
<dbReference type="Proteomes" id="UP000252706">
    <property type="component" value="Unassembled WGS sequence"/>
</dbReference>
<dbReference type="EMBL" id="QOCE01000047">
    <property type="protein sequence ID" value="RBW51043.1"/>
    <property type="molecule type" value="Genomic_DNA"/>
</dbReference>
<comment type="caution">
    <text evidence="3">The sequence shown here is derived from an EMBL/GenBank/DDBJ whole genome shotgun (WGS) entry which is preliminary data.</text>
</comment>
<dbReference type="PANTHER" id="PTHR30319:SF1">
    <property type="entry name" value="TRANSCRIPTIONAL REPRESSOR PAAX"/>
    <property type="match status" value="1"/>
</dbReference>
<dbReference type="GO" id="GO:0006351">
    <property type="term" value="P:DNA-templated transcription"/>
    <property type="evidence" value="ECO:0007669"/>
    <property type="project" value="InterPro"/>
</dbReference>
<dbReference type="Gene3D" id="1.10.10.10">
    <property type="entry name" value="Winged helix-like DNA-binding domain superfamily/Winged helix DNA-binding domain"/>
    <property type="match status" value="1"/>
</dbReference>
<dbReference type="Gene3D" id="3.30.70.2670">
    <property type="match status" value="1"/>
</dbReference>